<evidence type="ECO:0000313" key="4">
    <source>
        <dbReference type="Proteomes" id="UP000248827"/>
    </source>
</evidence>
<dbReference type="Proteomes" id="UP000248827">
    <property type="component" value="Unassembled WGS sequence"/>
</dbReference>
<keyword evidence="4" id="KW-1185">Reference proteome</keyword>
<comment type="caution">
    <text evidence="1">The sequence shown here is derived from an EMBL/GenBank/DDBJ whole genome shotgun (WGS) entry which is preliminary data.</text>
</comment>
<organism evidence="1 3">
    <name type="scientific">Paenibacillus pabuli</name>
    <dbReference type="NCBI Taxonomy" id="1472"/>
    <lineage>
        <taxon>Bacteria</taxon>
        <taxon>Bacillati</taxon>
        <taxon>Bacillota</taxon>
        <taxon>Bacilli</taxon>
        <taxon>Bacillales</taxon>
        <taxon>Paenibacillaceae</taxon>
        <taxon>Paenibacillus</taxon>
    </lineage>
</organism>
<accession>A0A855XNK7</accession>
<evidence type="ECO:0000313" key="2">
    <source>
        <dbReference type="EMBL" id="RAI96716.1"/>
    </source>
</evidence>
<dbReference type="EMBL" id="QLLI01000006">
    <property type="protein sequence ID" value="RAI96716.1"/>
    <property type="molecule type" value="Genomic_DNA"/>
</dbReference>
<dbReference type="RefSeq" id="WP_181393314.1">
    <property type="nucleotide sequence ID" value="NZ_QGTZ01000012.1"/>
</dbReference>
<dbReference type="EMBL" id="QGTZ01000012">
    <property type="protein sequence ID" value="PWW35491.1"/>
    <property type="molecule type" value="Genomic_DNA"/>
</dbReference>
<sequence length="58" mass="6814">MFNIISCGFRPFNVDDPWKFLSLKDKDDTMAKSYRDMIRLIEQLITDSWASDHVEGDT</sequence>
<protein>
    <submittedName>
        <fullName evidence="1">Uncharacterized protein</fullName>
    </submittedName>
</protein>
<dbReference type="AlphaFoldDB" id="A0A855XNK7"/>
<dbReference type="Proteomes" id="UP000247078">
    <property type="component" value="Unassembled WGS sequence"/>
</dbReference>
<evidence type="ECO:0000313" key="1">
    <source>
        <dbReference type="EMBL" id="PWW35491.1"/>
    </source>
</evidence>
<name>A0A855XNK7_9BACL</name>
<evidence type="ECO:0000313" key="3">
    <source>
        <dbReference type="Proteomes" id="UP000247078"/>
    </source>
</evidence>
<proteinExistence type="predicted"/>
<gene>
    <name evidence="2" type="ORF">DET54_10674</name>
    <name evidence="1" type="ORF">DET56_11275</name>
</gene>
<reference evidence="1 3" key="1">
    <citation type="submission" date="2018-05" db="EMBL/GenBank/DDBJ databases">
        <title>Freshwater and sediment microbial communities from various areas in North America, analyzing microbe dynamics in response to fracking.</title>
        <authorList>
            <person name="Lamendella R."/>
        </authorList>
    </citation>
    <scope>NUCLEOTIDE SEQUENCE [LARGE SCALE GENOMIC DNA]</scope>
    <source>
        <strain evidence="1 3">DB-3</strain>
        <strain evidence="2 4">NG-13</strain>
    </source>
</reference>